<feature type="transmembrane region" description="Helical" evidence="1">
    <location>
        <begin position="12"/>
        <end position="34"/>
    </location>
</feature>
<organism evidence="2 3">
    <name type="scientific">Deinococcus rufus</name>
    <dbReference type="NCBI Taxonomy" id="2136097"/>
    <lineage>
        <taxon>Bacteria</taxon>
        <taxon>Thermotogati</taxon>
        <taxon>Deinococcota</taxon>
        <taxon>Deinococci</taxon>
        <taxon>Deinococcales</taxon>
        <taxon>Deinococcaceae</taxon>
        <taxon>Deinococcus</taxon>
    </lineage>
</organism>
<keyword evidence="1" id="KW-0472">Membrane</keyword>
<comment type="caution">
    <text evidence="2">The sequence shown here is derived from an EMBL/GenBank/DDBJ whole genome shotgun (WGS) entry which is preliminary data.</text>
</comment>
<dbReference type="Proteomes" id="UP001595803">
    <property type="component" value="Unassembled WGS sequence"/>
</dbReference>
<keyword evidence="1" id="KW-1133">Transmembrane helix</keyword>
<accession>A0ABV7Z7E3</accession>
<gene>
    <name evidence="2" type="ORF">ACFOSB_04945</name>
</gene>
<name>A0ABV7Z7E3_9DEIO</name>
<evidence type="ECO:0000313" key="2">
    <source>
        <dbReference type="EMBL" id="MFC3832196.1"/>
    </source>
</evidence>
<keyword evidence="3" id="KW-1185">Reference proteome</keyword>
<feature type="transmembrane region" description="Helical" evidence="1">
    <location>
        <begin position="103"/>
        <end position="125"/>
    </location>
</feature>
<evidence type="ECO:0000256" key="1">
    <source>
        <dbReference type="SAM" id="Phobius"/>
    </source>
</evidence>
<dbReference type="EMBL" id="JBHRZG010000005">
    <property type="protein sequence ID" value="MFC3832196.1"/>
    <property type="molecule type" value="Genomic_DNA"/>
</dbReference>
<reference evidence="3" key="1">
    <citation type="journal article" date="2019" name="Int. J. Syst. Evol. Microbiol.">
        <title>The Global Catalogue of Microorganisms (GCM) 10K type strain sequencing project: providing services to taxonomists for standard genome sequencing and annotation.</title>
        <authorList>
            <consortium name="The Broad Institute Genomics Platform"/>
            <consortium name="The Broad Institute Genome Sequencing Center for Infectious Disease"/>
            <person name="Wu L."/>
            <person name="Ma J."/>
        </authorList>
    </citation>
    <scope>NUCLEOTIDE SEQUENCE [LARGE SCALE GENOMIC DNA]</scope>
    <source>
        <strain evidence="3">CCTCC AB 2017081</strain>
    </source>
</reference>
<evidence type="ECO:0000313" key="3">
    <source>
        <dbReference type="Proteomes" id="UP001595803"/>
    </source>
</evidence>
<feature type="transmembrane region" description="Helical" evidence="1">
    <location>
        <begin position="41"/>
        <end position="57"/>
    </location>
</feature>
<proteinExistence type="predicted"/>
<protein>
    <submittedName>
        <fullName evidence="2">Uncharacterized protein</fullName>
    </submittedName>
</protein>
<dbReference type="RefSeq" id="WP_295820925.1">
    <property type="nucleotide sequence ID" value="NZ_JBHRZG010000005.1"/>
</dbReference>
<sequence>MSARPDAARPAAPPNVIVGLILNLLLPGSGFTYIGRWHWHLRWIAIMAVLTVLGLVVSAMLGVAVPVLLPILGLVALVTHYGREYAAQRVVDFQPHVADGVKIALIVGHLVLNLVGLFLLASVLLPTLSGPR</sequence>
<keyword evidence="1" id="KW-0812">Transmembrane</keyword>